<dbReference type="AlphaFoldDB" id="A0A6J6NSM4"/>
<gene>
    <name evidence="1" type="ORF">UFOPK2366_00678</name>
</gene>
<dbReference type="Gene3D" id="3.30.420.150">
    <property type="entry name" value="Exopolyphosphatase. Domain 2"/>
    <property type="match status" value="1"/>
</dbReference>
<organism evidence="1">
    <name type="scientific">freshwater metagenome</name>
    <dbReference type="NCBI Taxonomy" id="449393"/>
    <lineage>
        <taxon>unclassified sequences</taxon>
        <taxon>metagenomes</taxon>
        <taxon>ecological metagenomes</taxon>
    </lineage>
</organism>
<sequence>MNSCAVLIENDSITISLLDDGVEASSFVVPVGITSLHRRHFDADPALPEDLTNAIGEVIDHLDDARRLMPLLDDAGSVVVSGETARVIAAVEHGGDIHTDAFELTRDAAEDVFRTLALEASAERRHNPGLPTELADTIVAGCCVMVALFRCLHLDTVSIAIAAQPLTTTTTGSASV</sequence>
<accession>A0A6J6NSM4</accession>
<dbReference type="InterPro" id="IPR043129">
    <property type="entry name" value="ATPase_NBD"/>
</dbReference>
<dbReference type="EMBL" id="CAEZXM010000103">
    <property type="protein sequence ID" value="CAB4689619.1"/>
    <property type="molecule type" value="Genomic_DNA"/>
</dbReference>
<reference evidence="1" key="1">
    <citation type="submission" date="2020-05" db="EMBL/GenBank/DDBJ databases">
        <authorList>
            <person name="Chiriac C."/>
            <person name="Salcher M."/>
            <person name="Ghai R."/>
            <person name="Kavagutti S V."/>
        </authorList>
    </citation>
    <scope>NUCLEOTIDE SEQUENCE</scope>
</reference>
<dbReference type="SUPFAM" id="SSF53067">
    <property type="entry name" value="Actin-like ATPase domain"/>
    <property type="match status" value="1"/>
</dbReference>
<name>A0A6J6NSM4_9ZZZZ</name>
<evidence type="ECO:0000313" key="1">
    <source>
        <dbReference type="EMBL" id="CAB4689619.1"/>
    </source>
</evidence>
<protein>
    <submittedName>
        <fullName evidence="1">Unannotated protein</fullName>
    </submittedName>
</protein>
<proteinExistence type="predicted"/>